<protein>
    <recommendedName>
        <fullName evidence="7">PH domain-containing protein</fullName>
    </recommendedName>
</protein>
<dbReference type="AlphaFoldDB" id="A0AB34JA59"/>
<feature type="compositionally biased region" description="Basic residues" evidence="2">
    <location>
        <begin position="248"/>
        <end position="257"/>
    </location>
</feature>
<dbReference type="GO" id="GO:0005829">
    <property type="term" value="C:cytosol"/>
    <property type="evidence" value="ECO:0007669"/>
    <property type="project" value="GOC"/>
</dbReference>
<evidence type="ECO:0000259" key="4">
    <source>
        <dbReference type="PROSITE" id="PS50006"/>
    </source>
</evidence>
<evidence type="ECO:0000313" key="5">
    <source>
        <dbReference type="EMBL" id="KAL1518940.1"/>
    </source>
</evidence>
<dbReference type="SUPFAM" id="SSF48097">
    <property type="entry name" value="Regulator of G-protein signaling, RGS"/>
    <property type="match status" value="1"/>
</dbReference>
<feature type="region of interest" description="Disordered" evidence="2">
    <location>
        <begin position="230"/>
        <end position="264"/>
    </location>
</feature>
<dbReference type="GO" id="GO:0005802">
    <property type="term" value="C:trans-Golgi network"/>
    <property type="evidence" value="ECO:0007669"/>
    <property type="project" value="TreeGrafter"/>
</dbReference>
<dbReference type="GO" id="GO:0001881">
    <property type="term" value="P:receptor recycling"/>
    <property type="evidence" value="ECO:0007669"/>
    <property type="project" value="TreeGrafter"/>
</dbReference>
<dbReference type="InterPro" id="IPR036305">
    <property type="entry name" value="RGS_sf"/>
</dbReference>
<organism evidence="5 6">
    <name type="scientific">Prymnesium parvum</name>
    <name type="common">Toxic golden alga</name>
    <dbReference type="NCBI Taxonomy" id="97485"/>
    <lineage>
        <taxon>Eukaryota</taxon>
        <taxon>Haptista</taxon>
        <taxon>Haptophyta</taxon>
        <taxon>Prymnesiophyceae</taxon>
        <taxon>Prymnesiales</taxon>
        <taxon>Prymnesiaceae</taxon>
        <taxon>Prymnesium</taxon>
    </lineage>
</organism>
<dbReference type="Pfam" id="PF00169">
    <property type="entry name" value="PH"/>
    <property type="match status" value="2"/>
</dbReference>
<comment type="caution">
    <text evidence="5">The sequence shown here is derived from an EMBL/GenBank/DDBJ whole genome shotgun (WGS) entry which is preliminary data.</text>
</comment>
<keyword evidence="1" id="KW-0597">Phosphoprotein</keyword>
<dbReference type="Gene3D" id="2.30.29.30">
    <property type="entry name" value="Pleckstrin-homology domain (PH domain)/Phosphotyrosine-binding domain (PTB)"/>
    <property type="match status" value="2"/>
</dbReference>
<dbReference type="InterPro" id="IPR011993">
    <property type="entry name" value="PH-like_dom_sf"/>
</dbReference>
<accession>A0AB34JA59</accession>
<feature type="domain" description="PH" evidence="3">
    <location>
        <begin position="76"/>
        <end position="190"/>
    </location>
</feature>
<keyword evidence="6" id="KW-1185">Reference proteome</keyword>
<feature type="domain" description="FHA" evidence="4">
    <location>
        <begin position="544"/>
        <end position="602"/>
    </location>
</feature>
<proteinExistence type="predicted"/>
<dbReference type="PANTHER" id="PTHR22902">
    <property type="entry name" value="SESQUIPEDALIAN"/>
    <property type="match status" value="1"/>
</dbReference>
<dbReference type="InterPro" id="IPR001849">
    <property type="entry name" value="PH_domain"/>
</dbReference>
<evidence type="ECO:0000256" key="1">
    <source>
        <dbReference type="ARBA" id="ARBA00022553"/>
    </source>
</evidence>
<gene>
    <name evidence="5" type="ORF">AB1Y20_003211</name>
</gene>
<dbReference type="Gene3D" id="2.60.200.20">
    <property type="match status" value="1"/>
</dbReference>
<dbReference type="CDD" id="cd00060">
    <property type="entry name" value="FHA"/>
    <property type="match status" value="1"/>
</dbReference>
<sequence length="654" mass="72619">MGESSEQYHVSLLGRDVRNAHVATNKIIEASSLMKRVDGQQSSLRLDAQGFKAAAKVLQAAWAERPEPITPKSPHEGVICGWLVLQGKRGWKRRWFVFVPPYLYKYKSDALSKPKTASFVSYVMAERPTEEELSAERMGGIYSDDEKTTLEGSASSLRMYVFTSDKHKVLAATSESTLEEWLSHLQASVTAHTPPEAMEAKAGAARLLRPLMLAQMHSEGQVTFALRKKVKKLGHSSTKSNNKDDPRRSKRMAKGGKLRMLQQEEGDRGAPAWHLYYLCIVDTFIYYFRSSRQEDEADDNDSLSSQPAMWKGCINLQLASVGLGPPGMSDASMVIQIATPLRTFVLKAKHDAAARDWITHIEAAQENVPLHERGRSTGSGPVDPYNDPLANKLQQAPKSVGLTDVLFHPIGNFYLASFIEPINKGLAAELPTWVQVALFKAQRIPDLAVRQARKVYSKRVKGSSFYDQRTKLTIEQMLEAEAVDAHLFDDIERSLAAHCEPYFEGFLSSSRFQQLLSNLGPKYLRVTHQKDASYLKYAELKGELIVGRLPPRPDGRTYLQLHRTGDGHQVSREHCRLDAGALAVIVTDLGSHTGTNIKHSEDGKKRPMTVGALTPGACVEIGGYILSFHLGEVPSTVRRRTSEPVTGSVVCLLQ</sequence>
<dbReference type="PROSITE" id="PS50006">
    <property type="entry name" value="FHA_DOMAIN"/>
    <property type="match status" value="1"/>
</dbReference>
<evidence type="ECO:0000259" key="3">
    <source>
        <dbReference type="PROSITE" id="PS50003"/>
    </source>
</evidence>
<dbReference type="GO" id="GO:0005769">
    <property type="term" value="C:early endosome"/>
    <property type="evidence" value="ECO:0007669"/>
    <property type="project" value="TreeGrafter"/>
</dbReference>
<dbReference type="InterPro" id="IPR045188">
    <property type="entry name" value="Boi1/Boi2-like"/>
</dbReference>
<evidence type="ECO:0000256" key="2">
    <source>
        <dbReference type="SAM" id="MobiDB-lite"/>
    </source>
</evidence>
<dbReference type="GO" id="GO:0055037">
    <property type="term" value="C:recycling endosome"/>
    <property type="evidence" value="ECO:0007669"/>
    <property type="project" value="TreeGrafter"/>
</dbReference>
<dbReference type="SMART" id="SM00233">
    <property type="entry name" value="PH"/>
    <property type="match status" value="2"/>
</dbReference>
<reference evidence="5 6" key="1">
    <citation type="journal article" date="2024" name="Science">
        <title>Giant polyketide synthase enzymes in the biosynthesis of giant marine polyether toxins.</title>
        <authorList>
            <person name="Fallon T.R."/>
            <person name="Shende V.V."/>
            <person name="Wierzbicki I.H."/>
            <person name="Pendleton A.L."/>
            <person name="Watervoot N.F."/>
            <person name="Auber R.P."/>
            <person name="Gonzalez D.J."/>
            <person name="Wisecaver J.H."/>
            <person name="Moore B.S."/>
        </authorList>
    </citation>
    <scope>NUCLEOTIDE SEQUENCE [LARGE SCALE GENOMIC DNA]</scope>
    <source>
        <strain evidence="5 6">12B1</strain>
    </source>
</reference>
<name>A0AB34JA59_PRYPA</name>
<evidence type="ECO:0000313" key="6">
    <source>
        <dbReference type="Proteomes" id="UP001515480"/>
    </source>
</evidence>
<dbReference type="Proteomes" id="UP001515480">
    <property type="component" value="Unassembled WGS sequence"/>
</dbReference>
<dbReference type="PANTHER" id="PTHR22902:SF27">
    <property type="entry name" value="PLECKSTRIN HOMOLOGY DOMAIN-CONTAINING FAMILY A MEMBER 3"/>
    <property type="match status" value="1"/>
</dbReference>
<dbReference type="SUPFAM" id="SSF50729">
    <property type="entry name" value="PH domain-like"/>
    <property type="match status" value="2"/>
</dbReference>
<dbReference type="InterPro" id="IPR000253">
    <property type="entry name" value="FHA_dom"/>
</dbReference>
<dbReference type="GO" id="GO:0007032">
    <property type="term" value="P:endosome organization"/>
    <property type="evidence" value="ECO:0007669"/>
    <property type="project" value="TreeGrafter"/>
</dbReference>
<dbReference type="GO" id="GO:0042147">
    <property type="term" value="P:retrograde transport, endosome to Golgi"/>
    <property type="evidence" value="ECO:0007669"/>
    <property type="project" value="TreeGrafter"/>
</dbReference>
<dbReference type="PROSITE" id="PS50003">
    <property type="entry name" value="PH_DOMAIN"/>
    <property type="match status" value="2"/>
</dbReference>
<dbReference type="InterPro" id="IPR008984">
    <property type="entry name" value="SMAD_FHA_dom_sf"/>
</dbReference>
<feature type="domain" description="PH" evidence="3">
    <location>
        <begin position="251"/>
        <end position="366"/>
    </location>
</feature>
<dbReference type="SUPFAM" id="SSF49879">
    <property type="entry name" value="SMAD/FHA domain"/>
    <property type="match status" value="1"/>
</dbReference>
<dbReference type="EMBL" id="JBGBPQ010000010">
    <property type="protein sequence ID" value="KAL1518940.1"/>
    <property type="molecule type" value="Genomic_DNA"/>
</dbReference>
<evidence type="ECO:0008006" key="7">
    <source>
        <dbReference type="Google" id="ProtNLM"/>
    </source>
</evidence>
<dbReference type="CDD" id="cd00821">
    <property type="entry name" value="PH"/>
    <property type="match status" value="1"/>
</dbReference>